<dbReference type="OrthoDB" id="1043025at2759"/>
<dbReference type="AlphaFoldDB" id="A0A5B7CV66"/>
<proteinExistence type="predicted"/>
<dbReference type="EMBL" id="VSRR010000272">
    <property type="protein sequence ID" value="MPC13299.1"/>
    <property type="molecule type" value="Genomic_DNA"/>
</dbReference>
<feature type="compositionally biased region" description="Basic residues" evidence="1">
    <location>
        <begin position="109"/>
        <end position="128"/>
    </location>
</feature>
<keyword evidence="2" id="KW-0812">Transmembrane</keyword>
<comment type="caution">
    <text evidence="3">The sequence shown here is derived from an EMBL/GenBank/DDBJ whole genome shotgun (WGS) entry which is preliminary data.</text>
</comment>
<feature type="transmembrane region" description="Helical" evidence="2">
    <location>
        <begin position="217"/>
        <end position="239"/>
    </location>
</feature>
<keyword evidence="2" id="KW-0472">Membrane</keyword>
<name>A0A5B7CV66_PORTR</name>
<gene>
    <name evidence="3" type="ORF">E2C01_006030</name>
</gene>
<keyword evidence="2" id="KW-1133">Transmembrane helix</keyword>
<sequence>MLPVDLGLLQRTNSDELIISEEAERVESFDSFSQEEEELANYMKVYGRTPPRTTRLRRQKERDAYCLQAKEAAKATLKRRDTSERFLSLPGFTDHGIAEASPERTRQHLRERKRSKDRKRSRERNRKKSIIENLTSVLSTLSTQECEERCESMPPLSPAYKVNDDDDTEQTEIRKQSTAELPQDRVAYYKHLQGQIKVGSQDLTFSSRQVQAPPLHLLANLVVNNVSFYLFMVVILFLLSRLASGLCQCV</sequence>
<reference evidence="3 4" key="1">
    <citation type="submission" date="2019-05" db="EMBL/GenBank/DDBJ databases">
        <title>Another draft genome of Portunus trituberculatus and its Hox gene families provides insights of decapod evolution.</title>
        <authorList>
            <person name="Jeong J.-H."/>
            <person name="Song I."/>
            <person name="Kim S."/>
            <person name="Choi T."/>
            <person name="Kim D."/>
            <person name="Ryu S."/>
            <person name="Kim W."/>
        </authorList>
    </citation>
    <scope>NUCLEOTIDE SEQUENCE [LARGE SCALE GENOMIC DNA]</scope>
    <source>
        <tissue evidence="3">Muscle</tissue>
    </source>
</reference>
<organism evidence="3 4">
    <name type="scientific">Portunus trituberculatus</name>
    <name type="common">Swimming crab</name>
    <name type="synonym">Neptunus trituberculatus</name>
    <dbReference type="NCBI Taxonomy" id="210409"/>
    <lineage>
        <taxon>Eukaryota</taxon>
        <taxon>Metazoa</taxon>
        <taxon>Ecdysozoa</taxon>
        <taxon>Arthropoda</taxon>
        <taxon>Crustacea</taxon>
        <taxon>Multicrustacea</taxon>
        <taxon>Malacostraca</taxon>
        <taxon>Eumalacostraca</taxon>
        <taxon>Eucarida</taxon>
        <taxon>Decapoda</taxon>
        <taxon>Pleocyemata</taxon>
        <taxon>Brachyura</taxon>
        <taxon>Eubrachyura</taxon>
        <taxon>Portunoidea</taxon>
        <taxon>Portunidae</taxon>
        <taxon>Portuninae</taxon>
        <taxon>Portunus</taxon>
    </lineage>
</organism>
<evidence type="ECO:0000256" key="1">
    <source>
        <dbReference type="SAM" id="MobiDB-lite"/>
    </source>
</evidence>
<protein>
    <submittedName>
        <fullName evidence="3">Uncharacterized protein</fullName>
    </submittedName>
</protein>
<evidence type="ECO:0000256" key="2">
    <source>
        <dbReference type="SAM" id="Phobius"/>
    </source>
</evidence>
<dbReference type="Proteomes" id="UP000324222">
    <property type="component" value="Unassembled WGS sequence"/>
</dbReference>
<feature type="region of interest" description="Disordered" evidence="1">
    <location>
        <begin position="93"/>
        <end position="129"/>
    </location>
</feature>
<evidence type="ECO:0000313" key="4">
    <source>
        <dbReference type="Proteomes" id="UP000324222"/>
    </source>
</evidence>
<accession>A0A5B7CV66</accession>
<keyword evidence="4" id="KW-1185">Reference proteome</keyword>
<evidence type="ECO:0000313" key="3">
    <source>
        <dbReference type="EMBL" id="MPC13299.1"/>
    </source>
</evidence>